<keyword evidence="6 8" id="KW-0521">NADP</keyword>
<feature type="binding site" evidence="10">
    <location>
        <begin position="69"/>
        <end position="72"/>
    </location>
    <ligand>
        <name>NADP(+)</name>
        <dbReference type="ChEBI" id="CHEBI:58349"/>
    </ligand>
</feature>
<dbReference type="Pfam" id="PF03807">
    <property type="entry name" value="F420_oxidored"/>
    <property type="match status" value="1"/>
</dbReference>
<dbReference type="PANTHER" id="PTHR11645:SF0">
    <property type="entry name" value="PYRROLINE-5-CARBOXYLATE REDUCTASE 3"/>
    <property type="match status" value="1"/>
</dbReference>
<feature type="domain" description="Pyrroline-5-carboxylate reductase catalytic N-terminal" evidence="11">
    <location>
        <begin position="5"/>
        <end position="99"/>
    </location>
</feature>
<feature type="binding site" evidence="10">
    <location>
        <begin position="7"/>
        <end position="12"/>
    </location>
    <ligand>
        <name>NADP(+)</name>
        <dbReference type="ChEBI" id="CHEBI:58349"/>
    </ligand>
</feature>
<dbReference type="SUPFAM" id="SSF48179">
    <property type="entry name" value="6-phosphogluconate dehydrogenase C-terminal domain-like"/>
    <property type="match status" value="1"/>
</dbReference>
<dbReference type="EMBL" id="CP042909">
    <property type="protein sequence ID" value="QJA06063.1"/>
    <property type="molecule type" value="Genomic_DNA"/>
</dbReference>
<keyword evidence="4 8" id="KW-0028">Amino-acid biosynthesis</keyword>
<dbReference type="HAMAP" id="MF_01925">
    <property type="entry name" value="P5C_reductase"/>
    <property type="match status" value="1"/>
</dbReference>
<organism evidence="13 14">
    <name type="scientific">Thermosulfurimonas marina</name>
    <dbReference type="NCBI Taxonomy" id="2047767"/>
    <lineage>
        <taxon>Bacteria</taxon>
        <taxon>Pseudomonadati</taxon>
        <taxon>Thermodesulfobacteriota</taxon>
        <taxon>Thermodesulfobacteria</taxon>
        <taxon>Thermodesulfobacteriales</taxon>
        <taxon>Thermodesulfobacteriaceae</taxon>
        <taxon>Thermosulfurimonas</taxon>
    </lineage>
</organism>
<dbReference type="FunFam" id="3.40.50.720:FF:000190">
    <property type="entry name" value="Pyrroline-5-carboxylate reductase"/>
    <property type="match status" value="1"/>
</dbReference>
<accession>A0A6H1WS92</accession>
<gene>
    <name evidence="8 13" type="primary">proC</name>
    <name evidence="13" type="ORF">FVE67_04305</name>
</gene>
<dbReference type="Proteomes" id="UP000501253">
    <property type="component" value="Chromosome"/>
</dbReference>
<evidence type="ECO:0000256" key="7">
    <source>
        <dbReference type="ARBA" id="ARBA00023002"/>
    </source>
</evidence>
<comment type="subcellular location">
    <subcellularLocation>
        <location evidence="1 8">Cytoplasm</location>
    </subcellularLocation>
</comment>
<sequence>MARWGFIGGGKMAEALLRGGLAAGILKPQEVLISTPGKDRQEYLRKTYGVAAFFDNPRLVRECETVVLAVKPQVLSGVLEEIREAARKHRPLFISVVAGFPLERLKAGLGGVERLVRVMPNTPALVLSGVSALCKAPETPEEDLSRAEALFSALGEVVRVPEALFDAVTGLSGSGPAYVFAFIEALVDGGVREGLSREVAERLAVGTVLGAARLMKETGKDPYALKAMVTSPGGTTIAGLKALADRGFHGAVMEAVAAATRRARELSGG</sequence>
<dbReference type="InterPro" id="IPR008927">
    <property type="entry name" value="6-PGluconate_DH-like_C_sf"/>
</dbReference>
<comment type="catalytic activity">
    <reaction evidence="8">
        <text>L-proline + NADP(+) = (S)-1-pyrroline-5-carboxylate + NADPH + 2 H(+)</text>
        <dbReference type="Rhea" id="RHEA:14109"/>
        <dbReference type="ChEBI" id="CHEBI:15378"/>
        <dbReference type="ChEBI" id="CHEBI:17388"/>
        <dbReference type="ChEBI" id="CHEBI:57783"/>
        <dbReference type="ChEBI" id="CHEBI:58349"/>
        <dbReference type="ChEBI" id="CHEBI:60039"/>
        <dbReference type="EC" id="1.5.1.2"/>
    </reaction>
</comment>
<feature type="domain" description="Pyrroline-5-carboxylate reductase dimerisation" evidence="12">
    <location>
        <begin position="162"/>
        <end position="266"/>
    </location>
</feature>
<dbReference type="InterPro" id="IPR000304">
    <property type="entry name" value="Pyrroline-COOH_reductase"/>
</dbReference>
<evidence type="ECO:0000259" key="12">
    <source>
        <dbReference type="Pfam" id="PF14748"/>
    </source>
</evidence>
<dbReference type="GO" id="GO:0005737">
    <property type="term" value="C:cytoplasm"/>
    <property type="evidence" value="ECO:0007669"/>
    <property type="project" value="UniProtKB-SubCell"/>
</dbReference>
<comment type="function">
    <text evidence="8">Catalyzes the reduction of 1-pyrroline-5-carboxylate (PCA) to L-proline.</text>
</comment>
<keyword evidence="3 8" id="KW-0963">Cytoplasm</keyword>
<feature type="binding site" evidence="10">
    <location>
        <position position="56"/>
    </location>
    <ligand>
        <name>NADPH</name>
        <dbReference type="ChEBI" id="CHEBI:57783"/>
    </ligand>
</feature>
<comment type="pathway">
    <text evidence="8">Amino-acid biosynthesis; L-proline biosynthesis; L-proline from L-glutamate 5-semialdehyde: step 1/1.</text>
</comment>
<reference evidence="13 14" key="1">
    <citation type="submission" date="2019-08" db="EMBL/GenBank/DDBJ databases">
        <title>Complete genome sequence of Thermosulfurimonas marina SU872T, an anaerobic thermophilic chemolithoautotrophic bacterium isolated from a shallow marine hydrothermal vent.</title>
        <authorList>
            <person name="Allioux M."/>
            <person name="Jebbar M."/>
            <person name="Slobodkina G."/>
            <person name="Slobodkin A."/>
            <person name="Moalic Y."/>
            <person name="Frolova A."/>
            <person name="Shao Z."/>
            <person name="Alain K."/>
        </authorList>
    </citation>
    <scope>NUCLEOTIDE SEQUENCE [LARGE SCALE GENOMIC DNA]</scope>
    <source>
        <strain evidence="13 14">SU872</strain>
    </source>
</reference>
<dbReference type="InterPro" id="IPR029036">
    <property type="entry name" value="P5CR_dimer"/>
</dbReference>
<evidence type="ECO:0000256" key="9">
    <source>
        <dbReference type="NCBIfam" id="TIGR00112"/>
    </source>
</evidence>
<evidence type="ECO:0000256" key="5">
    <source>
        <dbReference type="ARBA" id="ARBA00022650"/>
    </source>
</evidence>
<evidence type="ECO:0000313" key="14">
    <source>
        <dbReference type="Proteomes" id="UP000501253"/>
    </source>
</evidence>
<dbReference type="GO" id="GO:0004735">
    <property type="term" value="F:pyrroline-5-carboxylate reductase activity"/>
    <property type="evidence" value="ECO:0007669"/>
    <property type="project" value="UniProtKB-UniRule"/>
</dbReference>
<evidence type="ECO:0000256" key="6">
    <source>
        <dbReference type="ARBA" id="ARBA00022857"/>
    </source>
</evidence>
<dbReference type="FunFam" id="1.10.3730.10:FF:000001">
    <property type="entry name" value="Pyrroline-5-carboxylate reductase"/>
    <property type="match status" value="1"/>
</dbReference>
<evidence type="ECO:0000256" key="8">
    <source>
        <dbReference type="HAMAP-Rule" id="MF_01925"/>
    </source>
</evidence>
<dbReference type="InterPro" id="IPR036291">
    <property type="entry name" value="NAD(P)-bd_dom_sf"/>
</dbReference>
<evidence type="ECO:0000259" key="11">
    <source>
        <dbReference type="Pfam" id="PF03807"/>
    </source>
</evidence>
<proteinExistence type="inferred from homology"/>
<keyword evidence="7 8" id="KW-0560">Oxidoreductase</keyword>
<dbReference type="NCBIfam" id="TIGR00112">
    <property type="entry name" value="proC"/>
    <property type="match status" value="1"/>
</dbReference>
<keyword evidence="14" id="KW-1185">Reference proteome</keyword>
<comment type="similarity">
    <text evidence="2 8">Belongs to the pyrroline-5-carboxylate reductase family.</text>
</comment>
<dbReference type="SUPFAM" id="SSF51735">
    <property type="entry name" value="NAD(P)-binding Rossmann-fold domains"/>
    <property type="match status" value="1"/>
</dbReference>
<dbReference type="PANTHER" id="PTHR11645">
    <property type="entry name" value="PYRROLINE-5-CARBOXYLATE REDUCTASE"/>
    <property type="match status" value="1"/>
</dbReference>
<dbReference type="Pfam" id="PF14748">
    <property type="entry name" value="P5CR_dimer"/>
    <property type="match status" value="1"/>
</dbReference>
<dbReference type="AlphaFoldDB" id="A0A6H1WS92"/>
<evidence type="ECO:0000256" key="4">
    <source>
        <dbReference type="ARBA" id="ARBA00022605"/>
    </source>
</evidence>
<dbReference type="UniPathway" id="UPA00098">
    <property type="reaction ID" value="UER00361"/>
</dbReference>
<evidence type="ECO:0000256" key="1">
    <source>
        <dbReference type="ARBA" id="ARBA00004496"/>
    </source>
</evidence>
<dbReference type="GO" id="GO:0055129">
    <property type="term" value="P:L-proline biosynthetic process"/>
    <property type="evidence" value="ECO:0007669"/>
    <property type="project" value="UniProtKB-UniRule"/>
</dbReference>
<evidence type="ECO:0000256" key="10">
    <source>
        <dbReference type="PIRSR" id="PIRSR000193-1"/>
    </source>
</evidence>
<protein>
    <recommendedName>
        <fullName evidence="8 9">Pyrroline-5-carboxylate reductase</fullName>
        <shortName evidence="8">P5C reductase</shortName>
        <shortName evidence="8">P5CR</shortName>
        <ecNumber evidence="8 9">1.5.1.2</ecNumber>
    </recommendedName>
    <alternativeName>
        <fullName evidence="8">PCA reductase</fullName>
    </alternativeName>
</protein>
<dbReference type="Gene3D" id="1.10.3730.10">
    <property type="entry name" value="ProC C-terminal domain-like"/>
    <property type="match status" value="1"/>
</dbReference>
<dbReference type="KEGG" id="tmai:FVE67_04305"/>
<name>A0A6H1WS92_9BACT</name>
<feature type="binding site" evidence="10">
    <location>
        <position position="35"/>
    </location>
    <ligand>
        <name>NADP(+)</name>
        <dbReference type="ChEBI" id="CHEBI:58349"/>
    </ligand>
</feature>
<dbReference type="Gene3D" id="3.40.50.720">
    <property type="entry name" value="NAD(P)-binding Rossmann-like Domain"/>
    <property type="match status" value="1"/>
</dbReference>
<evidence type="ECO:0000313" key="13">
    <source>
        <dbReference type="EMBL" id="QJA06063.1"/>
    </source>
</evidence>
<evidence type="ECO:0000256" key="2">
    <source>
        <dbReference type="ARBA" id="ARBA00005525"/>
    </source>
</evidence>
<evidence type="ECO:0000256" key="3">
    <source>
        <dbReference type="ARBA" id="ARBA00022490"/>
    </source>
</evidence>
<dbReference type="InterPro" id="IPR028939">
    <property type="entry name" value="P5C_Rdtase_cat_N"/>
</dbReference>
<dbReference type="EC" id="1.5.1.2" evidence="8 9"/>
<keyword evidence="5 8" id="KW-0641">Proline biosynthesis</keyword>
<dbReference type="PIRSF" id="PIRSF000193">
    <property type="entry name" value="Pyrrol-5-carb_rd"/>
    <property type="match status" value="1"/>
</dbReference>
<comment type="catalytic activity">
    <reaction evidence="8">
        <text>L-proline + NAD(+) = (S)-1-pyrroline-5-carboxylate + NADH + 2 H(+)</text>
        <dbReference type="Rhea" id="RHEA:14105"/>
        <dbReference type="ChEBI" id="CHEBI:15378"/>
        <dbReference type="ChEBI" id="CHEBI:17388"/>
        <dbReference type="ChEBI" id="CHEBI:57540"/>
        <dbReference type="ChEBI" id="CHEBI:57945"/>
        <dbReference type="ChEBI" id="CHEBI:60039"/>
        <dbReference type="EC" id="1.5.1.2"/>
    </reaction>
</comment>
<dbReference type="RefSeq" id="WP_168719412.1">
    <property type="nucleotide sequence ID" value="NZ_CP042909.1"/>
</dbReference>